<dbReference type="EMBL" id="JRGF01000005">
    <property type="protein sequence ID" value="KHE42315.1"/>
    <property type="molecule type" value="Genomic_DNA"/>
</dbReference>
<evidence type="ECO:0000313" key="5">
    <source>
        <dbReference type="Proteomes" id="UP000030889"/>
    </source>
</evidence>
<dbReference type="SUPFAM" id="SSF55729">
    <property type="entry name" value="Acyl-CoA N-acyltransferases (Nat)"/>
    <property type="match status" value="1"/>
</dbReference>
<dbReference type="PANTHER" id="PTHR43800:SF1">
    <property type="entry name" value="PEPTIDYL-LYSINE N-ACETYLTRANSFERASE YJAB"/>
    <property type="match status" value="1"/>
</dbReference>
<keyword evidence="1" id="KW-0808">Transferase</keyword>
<dbReference type="Pfam" id="PF13673">
    <property type="entry name" value="Acetyltransf_10"/>
    <property type="match status" value="1"/>
</dbReference>
<dbReference type="Proteomes" id="UP000030889">
    <property type="component" value="Unassembled WGS sequence"/>
</dbReference>
<evidence type="ECO:0000313" key="4">
    <source>
        <dbReference type="EMBL" id="KHE42315.1"/>
    </source>
</evidence>
<keyword evidence="5" id="KW-1185">Reference proteome</keyword>
<evidence type="ECO:0000256" key="1">
    <source>
        <dbReference type="ARBA" id="ARBA00022679"/>
    </source>
</evidence>
<accession>A0ABR4YJ84</accession>
<reference evidence="4 5" key="1">
    <citation type="submission" date="2014-09" db="EMBL/GenBank/DDBJ databases">
        <title>Alistipes sp. 627, sp. nov., a novel member of the family Rikenellaceae isolated from human faeces.</title>
        <authorList>
            <person name="Shkoporov A.N."/>
            <person name="Chaplin A.V."/>
            <person name="Motuzova O.V."/>
            <person name="Kafarskaia L.I."/>
            <person name="Khokhlova E.V."/>
            <person name="Efimov B.A."/>
        </authorList>
    </citation>
    <scope>NUCLEOTIDE SEQUENCE [LARGE SCALE GENOMIC DNA]</scope>
    <source>
        <strain evidence="4 5">627</strain>
    </source>
</reference>
<comment type="caution">
    <text evidence="4">The sequence shown here is derived from an EMBL/GenBank/DDBJ whole genome shotgun (WGS) entry which is preliminary data.</text>
</comment>
<dbReference type="PANTHER" id="PTHR43800">
    <property type="entry name" value="PEPTIDYL-LYSINE N-ACETYLTRANSFERASE YJAB"/>
    <property type="match status" value="1"/>
</dbReference>
<keyword evidence="2" id="KW-0012">Acyltransferase</keyword>
<proteinExistence type="predicted"/>
<evidence type="ECO:0000259" key="3">
    <source>
        <dbReference type="PROSITE" id="PS51186"/>
    </source>
</evidence>
<name>A0ABR4YJ84_9BACT</name>
<dbReference type="InterPro" id="IPR000182">
    <property type="entry name" value="GNAT_dom"/>
</dbReference>
<dbReference type="CDD" id="cd04301">
    <property type="entry name" value="NAT_SF"/>
    <property type="match status" value="1"/>
</dbReference>
<dbReference type="InterPro" id="IPR016181">
    <property type="entry name" value="Acyl_CoA_acyltransferase"/>
</dbReference>
<protein>
    <recommendedName>
        <fullName evidence="3">N-acetyltransferase domain-containing protein</fullName>
    </recommendedName>
</protein>
<dbReference type="Gene3D" id="3.40.630.30">
    <property type="match status" value="1"/>
</dbReference>
<dbReference type="PROSITE" id="PS51186">
    <property type="entry name" value="GNAT"/>
    <property type="match status" value="1"/>
</dbReference>
<evidence type="ECO:0000256" key="2">
    <source>
        <dbReference type="ARBA" id="ARBA00023315"/>
    </source>
</evidence>
<sequence>MVPAKAADYPMLVDIWEASVRATHTFLAEADLQRLRSRLATDYFPAVELHMLLTDGRPVGFAGLSGDNLEMLFVHPDFFGRGLGRALLSFAIREKGVTRVDVNEQNKRAEGFYRAHGFRTTSRDETDADGLPYPILHMALRQ</sequence>
<feature type="domain" description="N-acetyltransferase" evidence="3">
    <location>
        <begin position="1"/>
        <end position="142"/>
    </location>
</feature>
<organism evidence="4 5">
    <name type="scientific">Alistipes inops</name>
    <dbReference type="NCBI Taxonomy" id="1501391"/>
    <lineage>
        <taxon>Bacteria</taxon>
        <taxon>Pseudomonadati</taxon>
        <taxon>Bacteroidota</taxon>
        <taxon>Bacteroidia</taxon>
        <taxon>Bacteroidales</taxon>
        <taxon>Rikenellaceae</taxon>
        <taxon>Alistipes</taxon>
    </lineage>
</organism>
<gene>
    <name evidence="4" type="ORF">LG35_05355</name>
</gene>